<sequence>MAHGRQQFALIGYSEYLERRPLKFVDPIPASRICGACGTIPRVTYTLMCGHTFCDPCYDSCATSSECACPRDGDVCDRDDITRKEYKAEQLLRRKVHCWNEVNGCPVVLPASQIVEHLHRDCGHHVTRCPNCSAVVLSRDMCAHLKSRCTEHVLHTAPEGPQGCDVSENAQFVAFERKVEQRVDELDAKLAQLSLESISQSDKLTEVCHNINQLKEALTDRFGAASIQSLNRFDRTEAEMKALVAHEKTIEQRVGDLDAKLGQLSLRIESHSAKLIEFCDKKFNRLTEQFGTASDRNAAEIKSLFSEKCESLRTNVTSVLKSAPSDQKMHQWVLNGYAALKEKALKNGWSYSLSDKVYLRGYLISWGIRFNKEGNIVYVALLFELHEGREDDFLDWPFKKELKLTIIHPETRKELHLGGKPYTTAEANNKFYSRPIGGSNTRVYFSETKVDSSDIERDGYVKGDQLLLRFEVLD</sequence>
<name>A0A9J6FSV1_HAELO</name>
<dbReference type="InterPro" id="IPR013083">
    <property type="entry name" value="Znf_RING/FYVE/PHD"/>
</dbReference>
<dbReference type="GO" id="GO:0005164">
    <property type="term" value="F:tumor necrosis factor receptor binding"/>
    <property type="evidence" value="ECO:0007669"/>
    <property type="project" value="TreeGrafter"/>
</dbReference>
<dbReference type="Gene3D" id="3.30.40.10">
    <property type="entry name" value="Zinc/RING finger domain, C3HC4 (zinc finger)"/>
    <property type="match status" value="1"/>
</dbReference>
<evidence type="ECO:0000259" key="8">
    <source>
        <dbReference type="PROSITE" id="PS50144"/>
    </source>
</evidence>
<dbReference type="InterPro" id="IPR017907">
    <property type="entry name" value="Znf_RING_CS"/>
</dbReference>
<dbReference type="PROSITE" id="PS50089">
    <property type="entry name" value="ZF_RING_2"/>
    <property type="match status" value="1"/>
</dbReference>
<dbReference type="VEuPathDB" id="VectorBase:HLOH_056132"/>
<comment type="subcellular location">
    <subcellularLocation>
        <location evidence="1">Cytoplasm</location>
    </subcellularLocation>
</comment>
<keyword evidence="2" id="KW-0963">Cytoplasm</keyword>
<evidence type="ECO:0000256" key="1">
    <source>
        <dbReference type="ARBA" id="ARBA00004496"/>
    </source>
</evidence>
<protein>
    <submittedName>
        <fullName evidence="9">Uncharacterized protein</fullName>
    </submittedName>
</protein>
<feature type="domain" description="RING-type" evidence="7">
    <location>
        <begin position="34"/>
        <end position="72"/>
    </location>
</feature>
<dbReference type="SUPFAM" id="SSF49599">
    <property type="entry name" value="TRAF domain-like"/>
    <property type="match status" value="2"/>
</dbReference>
<dbReference type="SUPFAM" id="SSF57850">
    <property type="entry name" value="RING/U-box"/>
    <property type="match status" value="1"/>
</dbReference>
<dbReference type="PANTHER" id="PTHR10131">
    <property type="entry name" value="TNF RECEPTOR ASSOCIATED FACTOR"/>
    <property type="match status" value="1"/>
</dbReference>
<dbReference type="PROSITE" id="PS50144">
    <property type="entry name" value="MATH"/>
    <property type="match status" value="1"/>
</dbReference>
<dbReference type="GO" id="GO:0009898">
    <property type="term" value="C:cytoplasmic side of plasma membrane"/>
    <property type="evidence" value="ECO:0007669"/>
    <property type="project" value="TreeGrafter"/>
</dbReference>
<keyword evidence="4 6" id="KW-0863">Zinc-finger</keyword>
<keyword evidence="10" id="KW-1185">Reference proteome</keyword>
<evidence type="ECO:0000259" key="7">
    <source>
        <dbReference type="PROSITE" id="PS50089"/>
    </source>
</evidence>
<dbReference type="Pfam" id="PF21355">
    <property type="entry name" value="TRAF-mep_MATH"/>
    <property type="match status" value="1"/>
</dbReference>
<dbReference type="GO" id="GO:0043122">
    <property type="term" value="P:regulation of canonical NF-kappaB signal transduction"/>
    <property type="evidence" value="ECO:0007669"/>
    <property type="project" value="TreeGrafter"/>
</dbReference>
<dbReference type="PANTHER" id="PTHR10131:SF138">
    <property type="entry name" value="RE66324P"/>
    <property type="match status" value="1"/>
</dbReference>
<dbReference type="CDD" id="cd16449">
    <property type="entry name" value="RING-HC"/>
    <property type="match status" value="1"/>
</dbReference>
<feature type="domain" description="MATH" evidence="8">
    <location>
        <begin position="327"/>
        <end position="472"/>
    </location>
</feature>
<evidence type="ECO:0000313" key="10">
    <source>
        <dbReference type="Proteomes" id="UP000821853"/>
    </source>
</evidence>
<dbReference type="InterPro" id="IPR049342">
    <property type="entry name" value="TRAF1-6_MATH_dom"/>
</dbReference>
<dbReference type="GO" id="GO:0005737">
    <property type="term" value="C:cytoplasm"/>
    <property type="evidence" value="ECO:0007669"/>
    <property type="project" value="UniProtKB-SubCell"/>
</dbReference>
<dbReference type="Gene3D" id="2.60.210.10">
    <property type="entry name" value="Apoptosis, Tumor Necrosis Factor Receptor Associated Protein 2, Chain A"/>
    <property type="match status" value="1"/>
</dbReference>
<dbReference type="GO" id="GO:0008270">
    <property type="term" value="F:zinc ion binding"/>
    <property type="evidence" value="ECO:0007669"/>
    <property type="project" value="UniProtKB-KW"/>
</dbReference>
<keyword evidence="5" id="KW-0862">Zinc</keyword>
<evidence type="ECO:0000256" key="6">
    <source>
        <dbReference type="PROSITE-ProRule" id="PRU00175"/>
    </source>
</evidence>
<dbReference type="InterPro" id="IPR002083">
    <property type="entry name" value="MATH/TRAF_dom"/>
</dbReference>
<dbReference type="OMA" id="WPFRNTC"/>
<proteinExistence type="predicted"/>
<dbReference type="PROSITE" id="PS00518">
    <property type="entry name" value="ZF_RING_1"/>
    <property type="match status" value="1"/>
</dbReference>
<dbReference type="Proteomes" id="UP000821853">
    <property type="component" value="Unassembled WGS sequence"/>
</dbReference>
<evidence type="ECO:0000256" key="4">
    <source>
        <dbReference type="ARBA" id="ARBA00022771"/>
    </source>
</evidence>
<dbReference type="OrthoDB" id="6481720at2759"/>
<evidence type="ECO:0000256" key="3">
    <source>
        <dbReference type="ARBA" id="ARBA00022723"/>
    </source>
</evidence>
<comment type="caution">
    <text evidence="9">The sequence shown here is derived from an EMBL/GenBank/DDBJ whole genome shotgun (WGS) entry which is preliminary data.</text>
</comment>
<organism evidence="9 10">
    <name type="scientific">Haemaphysalis longicornis</name>
    <name type="common">Bush tick</name>
    <dbReference type="NCBI Taxonomy" id="44386"/>
    <lineage>
        <taxon>Eukaryota</taxon>
        <taxon>Metazoa</taxon>
        <taxon>Ecdysozoa</taxon>
        <taxon>Arthropoda</taxon>
        <taxon>Chelicerata</taxon>
        <taxon>Arachnida</taxon>
        <taxon>Acari</taxon>
        <taxon>Parasitiformes</taxon>
        <taxon>Ixodida</taxon>
        <taxon>Ixodoidea</taxon>
        <taxon>Ixodidae</taxon>
        <taxon>Haemaphysalinae</taxon>
        <taxon>Haemaphysalis</taxon>
    </lineage>
</organism>
<dbReference type="InterPro" id="IPR001841">
    <property type="entry name" value="Znf_RING"/>
</dbReference>
<evidence type="ECO:0000256" key="5">
    <source>
        <dbReference type="ARBA" id="ARBA00022833"/>
    </source>
</evidence>
<evidence type="ECO:0000313" key="9">
    <source>
        <dbReference type="EMBL" id="KAH9365911.1"/>
    </source>
</evidence>
<evidence type="ECO:0000256" key="2">
    <source>
        <dbReference type="ARBA" id="ARBA00022490"/>
    </source>
</evidence>
<reference evidence="9 10" key="1">
    <citation type="journal article" date="2020" name="Cell">
        <title>Large-Scale Comparative Analyses of Tick Genomes Elucidate Their Genetic Diversity and Vector Capacities.</title>
        <authorList>
            <consortium name="Tick Genome and Microbiome Consortium (TIGMIC)"/>
            <person name="Jia N."/>
            <person name="Wang J."/>
            <person name="Shi W."/>
            <person name="Du L."/>
            <person name="Sun Y."/>
            <person name="Zhan W."/>
            <person name="Jiang J.F."/>
            <person name="Wang Q."/>
            <person name="Zhang B."/>
            <person name="Ji P."/>
            <person name="Bell-Sakyi L."/>
            <person name="Cui X.M."/>
            <person name="Yuan T.T."/>
            <person name="Jiang B.G."/>
            <person name="Yang W.F."/>
            <person name="Lam T.T."/>
            <person name="Chang Q.C."/>
            <person name="Ding S.J."/>
            <person name="Wang X.J."/>
            <person name="Zhu J.G."/>
            <person name="Ruan X.D."/>
            <person name="Zhao L."/>
            <person name="Wei J.T."/>
            <person name="Ye R.Z."/>
            <person name="Que T.C."/>
            <person name="Du C.H."/>
            <person name="Zhou Y.H."/>
            <person name="Cheng J.X."/>
            <person name="Dai P.F."/>
            <person name="Guo W.B."/>
            <person name="Han X.H."/>
            <person name="Huang E.J."/>
            <person name="Li L.F."/>
            <person name="Wei W."/>
            <person name="Gao Y.C."/>
            <person name="Liu J.Z."/>
            <person name="Shao H.Z."/>
            <person name="Wang X."/>
            <person name="Wang C.C."/>
            <person name="Yang T.C."/>
            <person name="Huo Q.B."/>
            <person name="Li W."/>
            <person name="Chen H.Y."/>
            <person name="Chen S.E."/>
            <person name="Zhou L.G."/>
            <person name="Ni X.B."/>
            <person name="Tian J.H."/>
            <person name="Sheng Y."/>
            <person name="Liu T."/>
            <person name="Pan Y.S."/>
            <person name="Xia L.Y."/>
            <person name="Li J."/>
            <person name="Zhao F."/>
            <person name="Cao W.C."/>
        </authorList>
    </citation>
    <scope>NUCLEOTIDE SEQUENCE [LARGE SCALE GENOMIC DNA]</scope>
    <source>
        <strain evidence="9">HaeL-2018</strain>
    </source>
</reference>
<dbReference type="InterPro" id="IPR008974">
    <property type="entry name" value="TRAF-like"/>
</dbReference>
<keyword evidence="3" id="KW-0479">Metal-binding</keyword>
<gene>
    <name evidence="9" type="ORF">HPB48_015268</name>
</gene>
<accession>A0A9J6FSV1</accession>
<dbReference type="EMBL" id="JABSTR010000003">
    <property type="protein sequence ID" value="KAH9365911.1"/>
    <property type="molecule type" value="Genomic_DNA"/>
</dbReference>
<dbReference type="AlphaFoldDB" id="A0A9J6FSV1"/>